<dbReference type="InterPro" id="IPR013083">
    <property type="entry name" value="Znf_RING/FYVE/PHD"/>
</dbReference>
<reference evidence="13" key="2">
    <citation type="submission" date="2015-01" db="EMBL/GenBank/DDBJ databases">
        <title>Evolutionary Origins and Diversification of the Mycorrhizal Mutualists.</title>
        <authorList>
            <consortium name="DOE Joint Genome Institute"/>
            <consortium name="Mycorrhizal Genomics Consortium"/>
            <person name="Kohler A."/>
            <person name="Kuo A."/>
            <person name="Nagy L.G."/>
            <person name="Floudas D."/>
            <person name="Copeland A."/>
            <person name="Barry K.W."/>
            <person name="Cichocki N."/>
            <person name="Veneault-Fourrey C."/>
            <person name="LaButti K."/>
            <person name="Lindquist E.A."/>
            <person name="Lipzen A."/>
            <person name="Lundell T."/>
            <person name="Morin E."/>
            <person name="Murat C."/>
            <person name="Riley R."/>
            <person name="Ohm R."/>
            <person name="Sun H."/>
            <person name="Tunlid A."/>
            <person name="Henrissat B."/>
            <person name="Grigoriev I.V."/>
            <person name="Hibbett D.S."/>
            <person name="Martin F."/>
        </authorList>
    </citation>
    <scope>NUCLEOTIDE SEQUENCE [LARGE SCALE GENOMIC DNA]</scope>
    <source>
        <strain evidence="13">LaAM-08-1</strain>
    </source>
</reference>
<dbReference type="InterPro" id="IPR002867">
    <property type="entry name" value="IBR_dom"/>
</dbReference>
<evidence type="ECO:0000256" key="7">
    <source>
        <dbReference type="ARBA" id="ARBA00022786"/>
    </source>
</evidence>
<keyword evidence="6 9" id="KW-0863">Zinc-finger</keyword>
<dbReference type="InterPro" id="IPR044066">
    <property type="entry name" value="TRIAD_supradom"/>
</dbReference>
<protein>
    <recommendedName>
        <fullName evidence="2">RBR-type E3 ubiquitin transferase</fullName>
        <ecNumber evidence="2">2.3.2.31</ecNumber>
    </recommendedName>
</protein>
<dbReference type="Pfam" id="PF01485">
    <property type="entry name" value="IBR"/>
    <property type="match status" value="2"/>
</dbReference>
<gene>
    <name evidence="12" type="ORF">K443DRAFT_98057</name>
</gene>
<dbReference type="HOGENOM" id="CLU_022048_7_7_1"/>
<dbReference type="InterPro" id="IPR031127">
    <property type="entry name" value="E3_UB_ligase_RBR"/>
</dbReference>
<evidence type="ECO:0000256" key="6">
    <source>
        <dbReference type="ARBA" id="ARBA00022771"/>
    </source>
</evidence>
<dbReference type="Proteomes" id="UP000054477">
    <property type="component" value="Unassembled WGS sequence"/>
</dbReference>
<dbReference type="InterPro" id="IPR017907">
    <property type="entry name" value="Znf_RING_CS"/>
</dbReference>
<dbReference type="SMART" id="SM00647">
    <property type="entry name" value="IBR"/>
    <property type="match status" value="2"/>
</dbReference>
<reference evidence="12 13" key="1">
    <citation type="submission" date="2014-04" db="EMBL/GenBank/DDBJ databases">
        <authorList>
            <consortium name="DOE Joint Genome Institute"/>
            <person name="Kuo A."/>
            <person name="Kohler A."/>
            <person name="Nagy L.G."/>
            <person name="Floudas D."/>
            <person name="Copeland A."/>
            <person name="Barry K.W."/>
            <person name="Cichocki N."/>
            <person name="Veneault-Fourrey C."/>
            <person name="LaButti K."/>
            <person name="Lindquist E.A."/>
            <person name="Lipzen A."/>
            <person name="Lundell T."/>
            <person name="Morin E."/>
            <person name="Murat C."/>
            <person name="Sun H."/>
            <person name="Tunlid A."/>
            <person name="Henrissat B."/>
            <person name="Grigoriev I.V."/>
            <person name="Hibbett D.S."/>
            <person name="Martin F."/>
            <person name="Nordberg H.P."/>
            <person name="Cantor M.N."/>
            <person name="Hua S.X."/>
        </authorList>
    </citation>
    <scope>NUCLEOTIDE SEQUENCE [LARGE SCALE GENOMIC DNA]</scope>
    <source>
        <strain evidence="12 13">LaAM-08-1</strain>
    </source>
</reference>
<dbReference type="Pfam" id="PF00097">
    <property type="entry name" value="zf-C3HC4"/>
    <property type="match status" value="1"/>
</dbReference>
<keyword evidence="3" id="KW-0808">Transferase</keyword>
<evidence type="ECO:0000256" key="5">
    <source>
        <dbReference type="ARBA" id="ARBA00022737"/>
    </source>
</evidence>
<dbReference type="AlphaFoldDB" id="A0A0C9Y0V6"/>
<dbReference type="CDD" id="cd22584">
    <property type="entry name" value="Rcat_RBR_unk"/>
    <property type="match status" value="1"/>
</dbReference>
<evidence type="ECO:0000256" key="4">
    <source>
        <dbReference type="ARBA" id="ARBA00022723"/>
    </source>
</evidence>
<evidence type="ECO:0000256" key="9">
    <source>
        <dbReference type="PROSITE-ProRule" id="PRU00175"/>
    </source>
</evidence>
<dbReference type="EC" id="2.3.2.31" evidence="2"/>
<evidence type="ECO:0000256" key="8">
    <source>
        <dbReference type="ARBA" id="ARBA00022833"/>
    </source>
</evidence>
<evidence type="ECO:0000313" key="12">
    <source>
        <dbReference type="EMBL" id="KIK01708.1"/>
    </source>
</evidence>
<dbReference type="STRING" id="1095629.A0A0C9Y0V6"/>
<evidence type="ECO:0000256" key="2">
    <source>
        <dbReference type="ARBA" id="ARBA00012251"/>
    </source>
</evidence>
<evidence type="ECO:0000259" key="10">
    <source>
        <dbReference type="PROSITE" id="PS50089"/>
    </source>
</evidence>
<evidence type="ECO:0000256" key="1">
    <source>
        <dbReference type="ARBA" id="ARBA00001798"/>
    </source>
</evidence>
<organism evidence="12 13">
    <name type="scientific">Laccaria amethystina LaAM-08-1</name>
    <dbReference type="NCBI Taxonomy" id="1095629"/>
    <lineage>
        <taxon>Eukaryota</taxon>
        <taxon>Fungi</taxon>
        <taxon>Dikarya</taxon>
        <taxon>Basidiomycota</taxon>
        <taxon>Agaricomycotina</taxon>
        <taxon>Agaricomycetes</taxon>
        <taxon>Agaricomycetidae</taxon>
        <taxon>Agaricales</taxon>
        <taxon>Agaricineae</taxon>
        <taxon>Hydnangiaceae</taxon>
        <taxon>Laccaria</taxon>
    </lineage>
</organism>
<evidence type="ECO:0000313" key="13">
    <source>
        <dbReference type="Proteomes" id="UP000054477"/>
    </source>
</evidence>
<dbReference type="PANTHER" id="PTHR11685">
    <property type="entry name" value="RBR FAMILY RING FINGER AND IBR DOMAIN-CONTAINING"/>
    <property type="match status" value="1"/>
</dbReference>
<dbReference type="InterPro" id="IPR018957">
    <property type="entry name" value="Znf_C3HC4_RING-type"/>
</dbReference>
<keyword evidence="5" id="KW-0677">Repeat</keyword>
<name>A0A0C9Y0V6_9AGAR</name>
<dbReference type="PROSITE" id="PS00518">
    <property type="entry name" value="ZF_RING_1"/>
    <property type="match status" value="1"/>
</dbReference>
<dbReference type="InterPro" id="IPR001841">
    <property type="entry name" value="Znf_RING"/>
</dbReference>
<dbReference type="Gene3D" id="1.20.120.1750">
    <property type="match status" value="1"/>
</dbReference>
<dbReference type="PROSITE" id="PS50089">
    <property type="entry name" value="ZF_RING_2"/>
    <property type="match status" value="1"/>
</dbReference>
<keyword evidence="13" id="KW-1185">Reference proteome</keyword>
<comment type="catalytic activity">
    <reaction evidence="1">
        <text>[E2 ubiquitin-conjugating enzyme]-S-ubiquitinyl-L-cysteine + [acceptor protein]-L-lysine = [E2 ubiquitin-conjugating enzyme]-L-cysteine + [acceptor protein]-N(6)-ubiquitinyl-L-lysine.</text>
        <dbReference type="EC" id="2.3.2.31"/>
    </reaction>
</comment>
<keyword evidence="8" id="KW-0862">Zinc</keyword>
<dbReference type="SUPFAM" id="SSF57850">
    <property type="entry name" value="RING/U-box"/>
    <property type="match status" value="2"/>
</dbReference>
<keyword evidence="7" id="KW-0833">Ubl conjugation pathway</keyword>
<dbReference type="GO" id="GO:0061630">
    <property type="term" value="F:ubiquitin protein ligase activity"/>
    <property type="evidence" value="ECO:0007669"/>
    <property type="project" value="UniProtKB-EC"/>
</dbReference>
<sequence>MGPDLASSQLILRLTLEDIDELKEGRKGKARHDTPQTDSEYALELQAESARVALQVAYDAALAASIGEALMTDRECLIAIAKSEQAAVDDRRAAIAISKGEKAPEMSKCQKWVEDQRKEGEKDSSPSSSLLTDLEDIEESLLDFEELPAYECAFLPTPHLAPDHNYPHRVLCNSCHDYFSNEEKYLKLPCKHTFCSACLTSLVKACTLDETLFPLKCCNKPIDTTTITPYLTADLRLLFTAKCIEFGTPTASRLYCPNTKCSTFIPNHSFGGSPSKPSSASAAPVVPAIPCPKCHTLACPGCKQPAHPGDNCAENVLTLQVRQLAKREMWQTCPGCRAIVELRQGCYHIVCRCRTQFCYLCAAPWKTCGCKNAEENRLYARS</sequence>
<accession>A0A0C9Y0V6</accession>
<dbReference type="OrthoDB" id="9977870at2759"/>
<dbReference type="PROSITE" id="PS51873">
    <property type="entry name" value="TRIAD"/>
    <property type="match status" value="1"/>
</dbReference>
<dbReference type="EMBL" id="KN838602">
    <property type="protein sequence ID" value="KIK01708.1"/>
    <property type="molecule type" value="Genomic_DNA"/>
</dbReference>
<feature type="domain" description="RING-type" evidence="11">
    <location>
        <begin position="168"/>
        <end position="379"/>
    </location>
</feature>
<evidence type="ECO:0000259" key="11">
    <source>
        <dbReference type="PROSITE" id="PS51873"/>
    </source>
</evidence>
<dbReference type="Gene3D" id="3.30.40.10">
    <property type="entry name" value="Zinc/RING finger domain, C3HC4 (zinc finger)"/>
    <property type="match status" value="1"/>
</dbReference>
<evidence type="ECO:0000256" key="3">
    <source>
        <dbReference type="ARBA" id="ARBA00022679"/>
    </source>
</evidence>
<dbReference type="GO" id="GO:0008270">
    <property type="term" value="F:zinc ion binding"/>
    <property type="evidence" value="ECO:0007669"/>
    <property type="project" value="UniProtKB-KW"/>
</dbReference>
<dbReference type="GO" id="GO:0016567">
    <property type="term" value="P:protein ubiquitination"/>
    <property type="evidence" value="ECO:0007669"/>
    <property type="project" value="InterPro"/>
</dbReference>
<keyword evidence="4" id="KW-0479">Metal-binding</keyword>
<feature type="domain" description="RING-type" evidence="10">
    <location>
        <begin position="172"/>
        <end position="210"/>
    </location>
</feature>
<proteinExistence type="predicted"/>